<dbReference type="EMBL" id="QCYK01000001">
    <property type="protein sequence ID" value="PUZ28410.1"/>
    <property type="molecule type" value="Genomic_DNA"/>
</dbReference>
<comment type="subcellular location">
    <subcellularLocation>
        <location evidence="1">Cell membrane</location>
    </subcellularLocation>
</comment>
<evidence type="ECO:0000313" key="6">
    <source>
        <dbReference type="EMBL" id="PUZ28410.1"/>
    </source>
</evidence>
<dbReference type="OrthoDB" id="9812372at2"/>
<accession>A0A2T7BL94</accession>
<gene>
    <name evidence="6" type="ORF">DCC81_02690</name>
</gene>
<dbReference type="SUPFAM" id="SSF109998">
    <property type="entry name" value="Triger factor/SurA peptide-binding domain-like"/>
    <property type="match status" value="1"/>
</dbReference>
<dbReference type="PANTHER" id="PTHR47529:SF1">
    <property type="entry name" value="PERIPLASMIC CHAPERONE PPID"/>
    <property type="match status" value="1"/>
</dbReference>
<sequence length="696" mass="75852">MSVLQKIRDKYAVVIVVVICLSIVGFLLQEAFFGRGSLGGRNTAAGQVNGEEIDINEYNNLVSQNEDQYRQQMGGISLNDETREQIRQQAWNQLLSQRILDAQYKTLGIDVTNSELDDQLTGKNVNPIWAQHFTDQNGQFDRQKSNEVLAGINKSAEGQNELLAIENQIIESQKRDKYFAMIRQAAYMPNWMANMQLKDNSNNANISYVSVPYTSIADSTVKVTDGELQAFIDSHKPLFKTEDSRKIEYMVFDATPSSKDTAAALKELGELKAELDTTKDVVGLINRNSDQKFFDGYVPESKIMVPEKDSILRLSVGQVFGPYYDNNEITYAKMVDRKQMPDSVVITQIGIAKQSATDSAAKKTVDSVEALLKGGANMKALAASVSQLQSAKQDSGEATLTPMQQFPADYKPMSEFVFNAPAGAMKVIDVPGAYMIIKINQVKNIGPAVKIAYLARTVESSSETNSAAFSDASAFAGANRTQEAFNKSAQEKGTKRVADGIRPMDYSVRGLGTSRDLVKWAYTAKVGEVSNVFSLEDKYVVAVLTEAVKAGTASLSAVRPAVELAVKRQKKAAQITAKLNNPASLDAAAKASNQPVMQAEGINFSSPLVATLGLEPRVVGASFNKALGTTKVSAPIEGNAGVYVIKVDGYTPAQNGQDVNSLKASYEQSLQSTLPNILFDVLKEKANVKDTRSKFM</sequence>
<keyword evidence="5" id="KW-1133">Transmembrane helix</keyword>
<protein>
    <recommendedName>
        <fullName evidence="8">PpiC domain-containing protein</fullName>
    </recommendedName>
</protein>
<reference evidence="6 7" key="1">
    <citation type="submission" date="2018-04" db="EMBL/GenBank/DDBJ databases">
        <title>Chitinophaga fuyangensis sp. nov., isolated from soil in a chemical factory.</title>
        <authorList>
            <person name="Chen K."/>
        </authorList>
    </citation>
    <scope>NUCLEOTIDE SEQUENCE [LARGE SCALE GENOMIC DNA]</scope>
    <source>
        <strain evidence="6 7">LY-1</strain>
    </source>
</reference>
<keyword evidence="7" id="KW-1185">Reference proteome</keyword>
<dbReference type="AlphaFoldDB" id="A0A2T7BL94"/>
<keyword evidence="5" id="KW-0812">Transmembrane</keyword>
<name>A0A2T7BL94_9BACT</name>
<evidence type="ECO:0000256" key="1">
    <source>
        <dbReference type="ARBA" id="ARBA00004236"/>
    </source>
</evidence>
<keyword evidence="2" id="KW-1003">Cell membrane</keyword>
<dbReference type="Pfam" id="PF13616">
    <property type="entry name" value="Rotamase_3"/>
    <property type="match status" value="1"/>
</dbReference>
<proteinExistence type="predicted"/>
<organism evidence="6 7">
    <name type="scientific">Chitinophaga parva</name>
    <dbReference type="NCBI Taxonomy" id="2169414"/>
    <lineage>
        <taxon>Bacteria</taxon>
        <taxon>Pseudomonadati</taxon>
        <taxon>Bacteroidota</taxon>
        <taxon>Chitinophagia</taxon>
        <taxon>Chitinophagales</taxon>
        <taxon>Chitinophagaceae</taxon>
        <taxon>Chitinophaga</taxon>
    </lineage>
</organism>
<evidence type="ECO:0008006" key="8">
    <source>
        <dbReference type="Google" id="ProtNLM"/>
    </source>
</evidence>
<evidence type="ECO:0000256" key="5">
    <source>
        <dbReference type="SAM" id="Phobius"/>
    </source>
</evidence>
<feature type="transmembrane region" description="Helical" evidence="5">
    <location>
        <begin position="12"/>
        <end position="33"/>
    </location>
</feature>
<dbReference type="RefSeq" id="WP_108685049.1">
    <property type="nucleotide sequence ID" value="NZ_QCYK01000001.1"/>
</dbReference>
<dbReference type="Proteomes" id="UP000244450">
    <property type="component" value="Unassembled WGS sequence"/>
</dbReference>
<evidence type="ECO:0000256" key="2">
    <source>
        <dbReference type="ARBA" id="ARBA00022475"/>
    </source>
</evidence>
<evidence type="ECO:0000256" key="4">
    <source>
        <dbReference type="ARBA" id="ARBA00023186"/>
    </source>
</evidence>
<dbReference type="GO" id="GO:0003755">
    <property type="term" value="F:peptidyl-prolyl cis-trans isomerase activity"/>
    <property type="evidence" value="ECO:0007669"/>
    <property type="project" value="InterPro"/>
</dbReference>
<dbReference type="InterPro" id="IPR046357">
    <property type="entry name" value="PPIase_dom_sf"/>
</dbReference>
<comment type="caution">
    <text evidence="6">The sequence shown here is derived from an EMBL/GenBank/DDBJ whole genome shotgun (WGS) entry which is preliminary data.</text>
</comment>
<dbReference type="InterPro" id="IPR027304">
    <property type="entry name" value="Trigger_fact/SurA_dom_sf"/>
</dbReference>
<dbReference type="Pfam" id="PF13623">
    <property type="entry name" value="SurA_N_2"/>
    <property type="match status" value="1"/>
</dbReference>
<keyword evidence="3 5" id="KW-0472">Membrane</keyword>
<dbReference type="GO" id="GO:0005886">
    <property type="term" value="C:plasma membrane"/>
    <property type="evidence" value="ECO:0007669"/>
    <property type="project" value="UniProtKB-SubCell"/>
</dbReference>
<keyword evidence="4" id="KW-0143">Chaperone</keyword>
<dbReference type="Gene3D" id="3.10.50.40">
    <property type="match status" value="1"/>
</dbReference>
<evidence type="ECO:0000313" key="7">
    <source>
        <dbReference type="Proteomes" id="UP000244450"/>
    </source>
</evidence>
<dbReference type="InterPro" id="IPR052029">
    <property type="entry name" value="PpiD_chaperone"/>
</dbReference>
<dbReference type="PANTHER" id="PTHR47529">
    <property type="entry name" value="PEPTIDYL-PROLYL CIS-TRANS ISOMERASE D"/>
    <property type="match status" value="1"/>
</dbReference>
<evidence type="ECO:0000256" key="3">
    <source>
        <dbReference type="ARBA" id="ARBA00023136"/>
    </source>
</evidence>